<dbReference type="AlphaFoldDB" id="A0A0B8QWB6"/>
<dbReference type="Proteomes" id="UP000031847">
    <property type="component" value="Unassembled WGS sequence"/>
</dbReference>
<comment type="caution">
    <text evidence="1">The sequence shown here is derived from an EMBL/GenBank/DDBJ whole genome shotgun (WGS) entry which is preliminary data.</text>
</comment>
<organism evidence="1 2">
    <name type="scientific">Lactococcus lactis subsp. lactis</name>
    <name type="common">Streptococcus lactis</name>
    <dbReference type="NCBI Taxonomy" id="1360"/>
    <lineage>
        <taxon>Bacteria</taxon>
        <taxon>Bacillati</taxon>
        <taxon>Bacillota</taxon>
        <taxon>Bacilli</taxon>
        <taxon>Lactobacillales</taxon>
        <taxon>Streptococcaceae</taxon>
        <taxon>Lactococcus</taxon>
    </lineage>
</organism>
<dbReference type="PATRIC" id="fig|1360.96.peg.2225"/>
<dbReference type="RefSeq" id="WP_025016824.1">
    <property type="nucleotide sequence ID" value="NZ_BAABQR010000004.1"/>
</dbReference>
<accession>A0A0B8QWB6</accession>
<dbReference type="GO" id="GO:0016740">
    <property type="term" value="F:transferase activity"/>
    <property type="evidence" value="ECO:0007669"/>
    <property type="project" value="UniProtKB-KW"/>
</dbReference>
<dbReference type="EMBL" id="BBSI01000011">
    <property type="protein sequence ID" value="GAM79228.1"/>
    <property type="molecule type" value="Genomic_DNA"/>
</dbReference>
<gene>
    <name evidence="1" type="ORF">JCM5805K_0335</name>
</gene>
<evidence type="ECO:0000313" key="1">
    <source>
        <dbReference type="EMBL" id="GAM79228.1"/>
    </source>
</evidence>
<proteinExistence type="predicted"/>
<reference evidence="1 2" key="1">
    <citation type="submission" date="2015-01" db="EMBL/GenBank/DDBJ databases">
        <title>Lactococcus lactis subsp.lactis JCM 5805 whole genome shotgun sequence.</title>
        <authorList>
            <person name="Fujii T."/>
            <person name="Tomita Y."/>
            <person name="Ikushima S."/>
            <person name="Fujiwara D."/>
        </authorList>
    </citation>
    <scope>NUCLEOTIDE SEQUENCE [LARGE SCALE GENOMIC DNA]</scope>
    <source>
        <strain evidence="1 2">JCM 5805</strain>
    </source>
</reference>
<sequence>MGSWRNRPKHISELKADIPYVVAIDESGSPSLKYLQKKLSSNTEDNCELNDIHFNVTACLMETSHFIESQDMVMGIKNKFWSEGCANYKKGDKKRVCFHSTEIRRRTNAFNFDSLDKHKTFINELGKVMSDMNVKLFSSHINKLELIKQYSTPYNPYELSLTFIFERLSYEIGKKKAVIVLESRGKKEDKVLLKHIVKMIDQGTRFINKSKFSFIEGVYFNGKWEEKSNNLKSYWILEMADLYCYPLFKFGKLNEKDQTFQCCEEKIICYPDYIGKGFKKFPYNKKTP</sequence>
<protein>
    <submittedName>
        <fullName evidence="1">Glycosyltransferase</fullName>
    </submittedName>
</protein>
<evidence type="ECO:0000313" key="2">
    <source>
        <dbReference type="Proteomes" id="UP000031847"/>
    </source>
</evidence>
<name>A0A0B8QWB6_LACLL</name>
<keyword evidence="1" id="KW-0808">Transferase</keyword>